<evidence type="ECO:0000256" key="4">
    <source>
        <dbReference type="ARBA" id="ARBA00022475"/>
    </source>
</evidence>
<evidence type="ECO:0000256" key="6">
    <source>
        <dbReference type="ARBA" id="ARBA00022989"/>
    </source>
</evidence>
<evidence type="ECO:0000256" key="5">
    <source>
        <dbReference type="ARBA" id="ARBA00022692"/>
    </source>
</evidence>
<dbReference type="GO" id="GO:0005886">
    <property type="term" value="C:plasma membrane"/>
    <property type="evidence" value="ECO:0007669"/>
    <property type="project" value="UniProtKB-SubCell"/>
</dbReference>
<evidence type="ECO:0000256" key="11">
    <source>
        <dbReference type="SAM" id="Phobius"/>
    </source>
</evidence>
<feature type="compositionally biased region" description="Basic and acidic residues" evidence="10">
    <location>
        <begin position="264"/>
        <end position="279"/>
    </location>
</feature>
<dbReference type="InterPro" id="IPR013556">
    <property type="entry name" value="Flag_M-ring_C"/>
</dbReference>
<keyword evidence="14" id="KW-0282">Flagellum</keyword>
<feature type="transmembrane region" description="Helical" evidence="11">
    <location>
        <begin position="12"/>
        <end position="35"/>
    </location>
</feature>
<dbReference type="Gene3D" id="3.30.300.30">
    <property type="match status" value="1"/>
</dbReference>
<dbReference type="InterPro" id="IPR006182">
    <property type="entry name" value="FliF_N_dom"/>
</dbReference>
<keyword evidence="7 11" id="KW-0472">Membrane</keyword>
<dbReference type="PANTHER" id="PTHR30046">
    <property type="entry name" value="FLAGELLAR M-RING PROTEIN"/>
    <property type="match status" value="1"/>
</dbReference>
<keyword evidence="14" id="KW-0966">Cell projection</keyword>
<dbReference type="InterPro" id="IPR045851">
    <property type="entry name" value="AMP-bd_C_sf"/>
</dbReference>
<comment type="subcellular location">
    <subcellularLocation>
        <location evidence="1 9">Bacterial flagellum basal body</location>
    </subcellularLocation>
    <subcellularLocation>
        <location evidence="2">Cell membrane</location>
        <topology evidence="2">Multi-pass membrane protein</topology>
    </subcellularLocation>
</comment>
<dbReference type="InterPro" id="IPR043427">
    <property type="entry name" value="YscJ/FliF"/>
</dbReference>
<name>A0A9E8CQL9_9HYPH</name>
<comment type="function">
    <text evidence="9">The M ring may be actively involved in energy transduction.</text>
</comment>
<proteinExistence type="inferred from homology"/>
<accession>A0A9E8CQL9</accession>
<protein>
    <recommendedName>
        <fullName evidence="9">Flagellar M-ring protein</fullName>
    </recommendedName>
</protein>
<evidence type="ECO:0000256" key="7">
    <source>
        <dbReference type="ARBA" id="ARBA00023136"/>
    </source>
</evidence>
<comment type="similarity">
    <text evidence="3 9">Belongs to the FliF family.</text>
</comment>
<keyword evidence="14" id="KW-0969">Cilium</keyword>
<dbReference type="PRINTS" id="PR01009">
    <property type="entry name" value="FLGMRINGFLIF"/>
</dbReference>
<evidence type="ECO:0000313" key="14">
    <source>
        <dbReference type="EMBL" id="UZF85106.1"/>
    </source>
</evidence>
<keyword evidence="6 11" id="KW-1133">Transmembrane helix</keyword>
<evidence type="ECO:0000259" key="12">
    <source>
        <dbReference type="Pfam" id="PF01514"/>
    </source>
</evidence>
<evidence type="ECO:0000259" key="13">
    <source>
        <dbReference type="Pfam" id="PF08345"/>
    </source>
</evidence>
<dbReference type="GO" id="GO:0003774">
    <property type="term" value="F:cytoskeletal motor activity"/>
    <property type="evidence" value="ECO:0007669"/>
    <property type="project" value="InterPro"/>
</dbReference>
<keyword evidence="5 11" id="KW-0812">Transmembrane</keyword>
<keyword evidence="8 9" id="KW-0975">Bacterial flagellum</keyword>
<dbReference type="InterPro" id="IPR000067">
    <property type="entry name" value="FlgMring_FliF"/>
</dbReference>
<dbReference type="GO" id="GO:0009431">
    <property type="term" value="C:bacterial-type flagellum basal body, MS ring"/>
    <property type="evidence" value="ECO:0007669"/>
    <property type="project" value="InterPro"/>
</dbReference>
<reference evidence="14" key="1">
    <citation type="submission" date="2022-08" db="EMBL/GenBank/DDBJ databases">
        <title>Complete Genome Sequences of 2 Bosea sp. soil isolates.</title>
        <authorList>
            <person name="Alvarez Arevalo M."/>
            <person name="Sterndorff E.B."/>
            <person name="Faurdal D."/>
            <person name="Joergensen T.S."/>
            <person name="Weber T."/>
        </authorList>
    </citation>
    <scope>NUCLEOTIDE SEQUENCE</scope>
    <source>
        <strain evidence="14">NBC_00436</strain>
    </source>
</reference>
<evidence type="ECO:0000256" key="3">
    <source>
        <dbReference type="ARBA" id="ARBA00007971"/>
    </source>
</evidence>
<dbReference type="GO" id="GO:0071973">
    <property type="term" value="P:bacterial-type flagellum-dependent cell motility"/>
    <property type="evidence" value="ECO:0007669"/>
    <property type="project" value="InterPro"/>
</dbReference>
<dbReference type="PANTHER" id="PTHR30046:SF0">
    <property type="entry name" value="FLAGELLAR M-RING PROTEIN"/>
    <property type="match status" value="1"/>
</dbReference>
<organism evidence="14">
    <name type="scientific">Bosea sp. NBC_00436</name>
    <dbReference type="NCBI Taxonomy" id="2969620"/>
    <lineage>
        <taxon>Bacteria</taxon>
        <taxon>Pseudomonadati</taxon>
        <taxon>Pseudomonadota</taxon>
        <taxon>Alphaproteobacteria</taxon>
        <taxon>Hyphomicrobiales</taxon>
        <taxon>Boseaceae</taxon>
        <taxon>Bosea</taxon>
    </lineage>
</organism>
<feature type="compositionally biased region" description="Low complexity" evidence="10">
    <location>
        <begin position="310"/>
        <end position="319"/>
    </location>
</feature>
<gene>
    <name evidence="14" type="primary">fliF</name>
    <name evidence="14" type="ORF">NWE54_14830</name>
</gene>
<evidence type="ECO:0000256" key="1">
    <source>
        <dbReference type="ARBA" id="ARBA00004117"/>
    </source>
</evidence>
<evidence type="ECO:0000256" key="8">
    <source>
        <dbReference type="ARBA" id="ARBA00023143"/>
    </source>
</evidence>
<feature type="domain" description="Flagellar M-ring C-terminal" evidence="13">
    <location>
        <begin position="246"/>
        <end position="407"/>
    </location>
</feature>
<dbReference type="Pfam" id="PF08345">
    <property type="entry name" value="YscJ_FliF_C"/>
    <property type="match status" value="1"/>
</dbReference>
<evidence type="ECO:0000256" key="9">
    <source>
        <dbReference type="PIRNR" id="PIRNR004862"/>
    </source>
</evidence>
<keyword evidence="4" id="KW-1003">Cell membrane</keyword>
<evidence type="ECO:0000256" key="10">
    <source>
        <dbReference type="SAM" id="MobiDB-lite"/>
    </source>
</evidence>
<feature type="domain" description="Flagellar M-ring N-terminal" evidence="12">
    <location>
        <begin position="38"/>
        <end position="211"/>
    </location>
</feature>
<evidence type="ECO:0000256" key="2">
    <source>
        <dbReference type="ARBA" id="ARBA00004651"/>
    </source>
</evidence>
<feature type="compositionally biased region" description="Polar residues" evidence="10">
    <location>
        <begin position="280"/>
        <end position="294"/>
    </location>
</feature>
<dbReference type="EMBL" id="CP102774">
    <property type="protein sequence ID" value="UZF85106.1"/>
    <property type="molecule type" value="Genomic_DNA"/>
</dbReference>
<dbReference type="PIRSF" id="PIRSF004862">
    <property type="entry name" value="FliF"/>
    <property type="match status" value="1"/>
</dbReference>
<dbReference type="AlphaFoldDB" id="A0A9E8CQL9"/>
<feature type="region of interest" description="Disordered" evidence="10">
    <location>
        <begin position="264"/>
        <end position="330"/>
    </location>
</feature>
<dbReference type="NCBIfam" id="TIGR00206">
    <property type="entry name" value="fliF"/>
    <property type="match status" value="1"/>
</dbReference>
<sequence>MNGLIEQFAKFGAARLAAMLAVTLVLVGFFGFVMLRMSQPAMSVLFSDLGSQDVSAILKDLDARGIKYELRGDGQTVLVPKADVPRLRLDLASKGIPAGGGVGYEIFDKGDAFSSTSFVQNINHLRALEGELSRTIRSIGRVQAARVHLVIPERRLFERDREPPRASIALKLAGDLDAAQVRAVRHLVASAVDGLKPERVSIVDERGRLLADGAQSDQGLIGLGIEERQTAIEKRIKSQVEDIVASVVGYGRARVQVSAALDTNRVESRSESYDPESRVLRSSQNRTEASTTTEGGNGAVTVGNELPGAQQTQGTQQNQRENSQKNEEVANYEISRTTRTEVLEGGRVKKLSVAVLVDGNYTRSPAGELSYQPRNNEELDRIGELVRTAVGFDQGRGDKVEVVNLRFAEAPPPPAELSEQTLLQQLTSFTREDLVRFAELGVISLLTVIVLMTVVRPLLKQVLASDNSNVRAIPSFMRNGGAALAGPAGATGDPASSVRAVTVGPDGEPLPIEVDAPPSERMLAIAQVKGQLKAQSVEKIGVLVSQNPADSVAVLRSWIHEKSAA</sequence>
<dbReference type="Pfam" id="PF01514">
    <property type="entry name" value="YscJ_FliF"/>
    <property type="match status" value="1"/>
</dbReference>